<dbReference type="Proteomes" id="UP001187734">
    <property type="component" value="Unassembled WGS sequence"/>
</dbReference>
<protein>
    <submittedName>
        <fullName evidence="1">Uncharacterized protein</fullName>
    </submittedName>
</protein>
<gene>
    <name evidence="1" type="ORF">FTOL_02876</name>
</gene>
<organism evidence="1 2">
    <name type="scientific">Fusarium torulosum</name>
    <dbReference type="NCBI Taxonomy" id="33205"/>
    <lineage>
        <taxon>Eukaryota</taxon>
        <taxon>Fungi</taxon>
        <taxon>Dikarya</taxon>
        <taxon>Ascomycota</taxon>
        <taxon>Pezizomycotina</taxon>
        <taxon>Sordariomycetes</taxon>
        <taxon>Hypocreomycetidae</taxon>
        <taxon>Hypocreales</taxon>
        <taxon>Nectriaceae</taxon>
        <taxon>Fusarium</taxon>
    </lineage>
</organism>
<accession>A0AAE8M2V2</accession>
<keyword evidence="2" id="KW-1185">Reference proteome</keyword>
<dbReference type="EMBL" id="ONZP01000089">
    <property type="protein sequence ID" value="SPJ73147.1"/>
    <property type="molecule type" value="Genomic_DNA"/>
</dbReference>
<dbReference type="AlphaFoldDB" id="A0AAE8M2V2"/>
<comment type="caution">
    <text evidence="1">The sequence shown here is derived from an EMBL/GenBank/DDBJ whole genome shotgun (WGS) entry which is preliminary data.</text>
</comment>
<reference evidence="1" key="1">
    <citation type="submission" date="2018-03" db="EMBL/GenBank/DDBJ databases">
        <authorList>
            <person name="Guldener U."/>
        </authorList>
    </citation>
    <scope>NUCLEOTIDE SEQUENCE</scope>
</reference>
<evidence type="ECO:0000313" key="1">
    <source>
        <dbReference type="EMBL" id="SPJ73147.1"/>
    </source>
</evidence>
<evidence type="ECO:0000313" key="2">
    <source>
        <dbReference type="Proteomes" id="UP001187734"/>
    </source>
</evidence>
<sequence>MNNLIMEGVFDHEVVGLVFPGTSNIKSIQLSHIGILGRTLSIMIQAPKVLEDLQICTGGSWALGPGMFDIQYKTIGKSLLQHRSTLKILDLDVSFDHSKDRCREELSDQFLAQSEEMYSKLDNESSDIPF</sequence>
<proteinExistence type="predicted"/>
<name>A0AAE8M2V2_9HYPO</name>